<name>A0A6C0AH57_9ZZZZ</name>
<evidence type="ECO:0000313" key="1">
    <source>
        <dbReference type="EMBL" id="QHS78986.1"/>
    </source>
</evidence>
<accession>A0A6C0AH57</accession>
<dbReference type="EMBL" id="MN740625">
    <property type="protein sequence ID" value="QHS78986.1"/>
    <property type="molecule type" value="Genomic_DNA"/>
</dbReference>
<sequence>MKCAKEGCQFKKGELNAYCGKHQATHFLEVTQEAGKKVCSNYIRGCREQLALTYTRSRCEPCLKKDREKDHASRAKKVVQVTQVEGKKACNTCLQVVSLDCFQGIHGETLTCNVCRDTNKRADANRDKKHIQALARKNAAKPERKEVKQAWKDENYDKVATYWIDARKRAIETDLEGYLKKNAEQAKKWREANPEKVKEINQQKINCMESQYGVYQTSAKTKRLEFILSMDQFSELVKMPCYYCGIIQEKGFNGLDRLDSSAHYTVENCVSCCEMCNWMKGSLSPSVFVHRVEHMLTYLHLVEGNLYASEFENSTNVSYHEYKKRATQKGLAFELSEEQFSSIVNEPCYLCGKETINIHKNGIDRFDNTKGYIEGNARSCCWNCNYMKRDYEYDNLIAKFHRIYEYQKVHPMAEHNMHNTKNIVTGNKLTGAEKVGKGISRKKMKQEALVEKYTNETTRKEWIDTIVKNRKEHSKS</sequence>
<organism evidence="1">
    <name type="scientific">viral metagenome</name>
    <dbReference type="NCBI Taxonomy" id="1070528"/>
    <lineage>
        <taxon>unclassified sequences</taxon>
        <taxon>metagenomes</taxon>
        <taxon>organismal metagenomes</taxon>
    </lineage>
</organism>
<dbReference type="Gene3D" id="3.30.40.220">
    <property type="match status" value="2"/>
</dbReference>
<reference evidence="1" key="1">
    <citation type="journal article" date="2020" name="Nature">
        <title>Giant virus diversity and host interactions through global metagenomics.</title>
        <authorList>
            <person name="Schulz F."/>
            <person name="Roux S."/>
            <person name="Paez-Espino D."/>
            <person name="Jungbluth S."/>
            <person name="Walsh D.A."/>
            <person name="Denef V.J."/>
            <person name="McMahon K.D."/>
            <person name="Konstantinidis K.T."/>
            <person name="Eloe-Fadrosh E.A."/>
            <person name="Kyrpides N.C."/>
            <person name="Woyke T."/>
        </authorList>
    </citation>
    <scope>NUCLEOTIDE SEQUENCE</scope>
    <source>
        <strain evidence="1">GVMAG-S-1035118-87</strain>
    </source>
</reference>
<dbReference type="AlphaFoldDB" id="A0A6C0AH57"/>
<proteinExistence type="predicted"/>
<protein>
    <submittedName>
        <fullName evidence="1">Uncharacterized protein</fullName>
    </submittedName>
</protein>